<reference evidence="1" key="1">
    <citation type="submission" date="2014-09" db="EMBL/GenBank/DDBJ databases">
        <authorList>
            <person name="Magalhaes I.L.F."/>
            <person name="Oliveira U."/>
            <person name="Santos F.R."/>
            <person name="Vidigal T.H.D.A."/>
            <person name="Brescovit A.D."/>
            <person name="Santos A.J."/>
        </authorList>
    </citation>
    <scope>NUCLEOTIDE SEQUENCE</scope>
    <source>
        <tissue evidence="1">Shoot tissue taken approximately 20 cm above the soil surface</tissue>
    </source>
</reference>
<reference evidence="1" key="2">
    <citation type="journal article" date="2015" name="Data Brief">
        <title>Shoot transcriptome of the giant reed, Arundo donax.</title>
        <authorList>
            <person name="Barrero R.A."/>
            <person name="Guerrero F.D."/>
            <person name="Moolhuijzen P."/>
            <person name="Goolsby J.A."/>
            <person name="Tidwell J."/>
            <person name="Bellgard S.E."/>
            <person name="Bellgard M.I."/>
        </authorList>
    </citation>
    <scope>NUCLEOTIDE SEQUENCE</scope>
    <source>
        <tissue evidence="1">Shoot tissue taken approximately 20 cm above the soil surface</tissue>
    </source>
</reference>
<organism evidence="1">
    <name type="scientific">Arundo donax</name>
    <name type="common">Giant reed</name>
    <name type="synonym">Donax arundinaceus</name>
    <dbReference type="NCBI Taxonomy" id="35708"/>
    <lineage>
        <taxon>Eukaryota</taxon>
        <taxon>Viridiplantae</taxon>
        <taxon>Streptophyta</taxon>
        <taxon>Embryophyta</taxon>
        <taxon>Tracheophyta</taxon>
        <taxon>Spermatophyta</taxon>
        <taxon>Magnoliopsida</taxon>
        <taxon>Liliopsida</taxon>
        <taxon>Poales</taxon>
        <taxon>Poaceae</taxon>
        <taxon>PACMAD clade</taxon>
        <taxon>Arundinoideae</taxon>
        <taxon>Arundineae</taxon>
        <taxon>Arundo</taxon>
    </lineage>
</organism>
<accession>A0A0A8Y1I1</accession>
<proteinExistence type="predicted"/>
<protein>
    <submittedName>
        <fullName evidence="1">Uncharacterized protein</fullName>
    </submittedName>
</protein>
<dbReference type="EMBL" id="GBRH01278962">
    <property type="protein sequence ID" value="JAD18933.1"/>
    <property type="molecule type" value="Transcribed_RNA"/>
</dbReference>
<evidence type="ECO:0000313" key="1">
    <source>
        <dbReference type="EMBL" id="JAD18933.1"/>
    </source>
</evidence>
<name>A0A0A8Y1I1_ARUDO</name>
<sequence length="11" mass="1415">MRHHSPLHLWT</sequence>